<keyword evidence="5" id="KW-0479">Metal-binding</keyword>
<evidence type="ECO:0000256" key="6">
    <source>
        <dbReference type="ARBA" id="ARBA00022833"/>
    </source>
</evidence>
<dbReference type="AlphaFoldDB" id="A0A8S4FXK8"/>
<evidence type="ECO:0000256" key="7">
    <source>
        <dbReference type="ARBA" id="ARBA00023136"/>
    </source>
</evidence>
<comment type="similarity">
    <text evidence="4">Belongs to the CDIP1/LITAF family.</text>
</comment>
<evidence type="ECO:0000256" key="1">
    <source>
        <dbReference type="ARBA" id="ARBA00004414"/>
    </source>
</evidence>
<evidence type="ECO:0000256" key="4">
    <source>
        <dbReference type="ARBA" id="ARBA00005975"/>
    </source>
</evidence>
<dbReference type="Pfam" id="PF10601">
    <property type="entry name" value="zf-LITAF-like"/>
    <property type="match status" value="1"/>
</dbReference>
<dbReference type="GO" id="GO:0031902">
    <property type="term" value="C:late endosome membrane"/>
    <property type="evidence" value="ECO:0007669"/>
    <property type="project" value="UniProtKB-SubCell"/>
</dbReference>
<keyword evidence="7" id="KW-0472">Membrane</keyword>
<dbReference type="GO" id="GO:0005765">
    <property type="term" value="C:lysosomal membrane"/>
    <property type="evidence" value="ECO:0007669"/>
    <property type="project" value="UniProtKB-SubCell"/>
</dbReference>
<dbReference type="InterPro" id="IPR006629">
    <property type="entry name" value="LITAF"/>
</dbReference>
<name>A0A8S4FXK8_PLUXY</name>
<evidence type="ECO:0000313" key="11">
    <source>
        <dbReference type="Proteomes" id="UP000653454"/>
    </source>
</evidence>
<dbReference type="GO" id="GO:0008270">
    <property type="term" value="F:zinc ion binding"/>
    <property type="evidence" value="ECO:0007669"/>
    <property type="project" value="TreeGrafter"/>
</dbReference>
<sequence>MAANQGPSMPASAPEDLPPPYASVVGNQQYYGFVPPGGPATVTEPGMYPHQKFYTPPGVYPHPPSGVTMMQPQSSAAPPPPPGAVAVVVSQPVGNEPATVTCFNCNKVVTTRVTYTTAWHTHLVAGSVCVVTMVCSLCCLGLVPYCFDTFKDAEHYCPNCNTFIGKNNKC</sequence>
<dbReference type="EMBL" id="CAJHNJ030000054">
    <property type="protein sequence ID" value="CAG9132899.1"/>
    <property type="molecule type" value="Genomic_DNA"/>
</dbReference>
<evidence type="ECO:0000313" key="10">
    <source>
        <dbReference type="EMBL" id="CAG9132899.1"/>
    </source>
</evidence>
<gene>
    <name evidence="10" type="ORF">PLXY2_LOCUS11135</name>
</gene>
<organism evidence="10 11">
    <name type="scientific">Plutella xylostella</name>
    <name type="common">Diamondback moth</name>
    <name type="synonym">Plutella maculipennis</name>
    <dbReference type="NCBI Taxonomy" id="51655"/>
    <lineage>
        <taxon>Eukaryota</taxon>
        <taxon>Metazoa</taxon>
        <taxon>Ecdysozoa</taxon>
        <taxon>Arthropoda</taxon>
        <taxon>Hexapoda</taxon>
        <taxon>Insecta</taxon>
        <taxon>Pterygota</taxon>
        <taxon>Neoptera</taxon>
        <taxon>Endopterygota</taxon>
        <taxon>Lepidoptera</taxon>
        <taxon>Glossata</taxon>
        <taxon>Ditrysia</taxon>
        <taxon>Yponomeutoidea</taxon>
        <taxon>Plutellidae</taxon>
        <taxon>Plutella</taxon>
    </lineage>
</organism>
<keyword evidence="6" id="KW-0862">Zinc</keyword>
<proteinExistence type="inferred from homology"/>
<dbReference type="SMART" id="SM00714">
    <property type="entry name" value="LITAF"/>
    <property type="match status" value="1"/>
</dbReference>
<evidence type="ECO:0000259" key="9">
    <source>
        <dbReference type="PROSITE" id="PS51837"/>
    </source>
</evidence>
<dbReference type="Proteomes" id="UP000653454">
    <property type="component" value="Unassembled WGS sequence"/>
</dbReference>
<reference evidence="10" key="1">
    <citation type="submission" date="2020-11" db="EMBL/GenBank/DDBJ databases">
        <authorList>
            <person name="Whiteford S."/>
        </authorList>
    </citation>
    <scope>NUCLEOTIDE SEQUENCE</scope>
</reference>
<evidence type="ECO:0000256" key="8">
    <source>
        <dbReference type="SAM" id="MobiDB-lite"/>
    </source>
</evidence>
<dbReference type="PROSITE" id="PS51837">
    <property type="entry name" value="LITAF"/>
    <property type="match status" value="1"/>
</dbReference>
<dbReference type="InterPro" id="IPR037519">
    <property type="entry name" value="LITAF_fam"/>
</dbReference>
<feature type="domain" description="LITAF" evidence="9">
    <location>
        <begin position="82"/>
        <end position="169"/>
    </location>
</feature>
<evidence type="ECO:0000256" key="3">
    <source>
        <dbReference type="ARBA" id="ARBA00004630"/>
    </source>
</evidence>
<protein>
    <submittedName>
        <fullName evidence="10">(diamondback moth) hypothetical protein</fullName>
    </submittedName>
</protein>
<dbReference type="PANTHER" id="PTHR23292">
    <property type="entry name" value="LIPOPOLYSACCHARIDE-INDUCED TUMOR NECROSIS FACTOR-ALPHA FACTOR"/>
    <property type="match status" value="1"/>
</dbReference>
<evidence type="ECO:0000256" key="5">
    <source>
        <dbReference type="ARBA" id="ARBA00022723"/>
    </source>
</evidence>
<comment type="subcellular location">
    <subcellularLocation>
        <location evidence="2">Endosome membrane</location>
        <topology evidence="2">Peripheral membrane protein</topology>
    </subcellularLocation>
    <subcellularLocation>
        <location evidence="1">Late endosome membrane</location>
    </subcellularLocation>
    <subcellularLocation>
        <location evidence="3">Lysosome membrane</location>
        <topology evidence="3">Peripheral membrane protein</topology>
        <orientation evidence="3">Cytoplasmic side</orientation>
    </subcellularLocation>
</comment>
<evidence type="ECO:0000256" key="2">
    <source>
        <dbReference type="ARBA" id="ARBA00004481"/>
    </source>
</evidence>
<dbReference type="PANTHER" id="PTHR23292:SF14">
    <property type="entry name" value="FI16615P1-RELATED"/>
    <property type="match status" value="1"/>
</dbReference>
<comment type="caution">
    <text evidence="10">The sequence shown here is derived from an EMBL/GenBank/DDBJ whole genome shotgun (WGS) entry which is preliminary data.</text>
</comment>
<feature type="region of interest" description="Disordered" evidence="8">
    <location>
        <begin position="1"/>
        <end position="21"/>
    </location>
</feature>
<accession>A0A8S4FXK8</accession>
<keyword evidence="11" id="KW-1185">Reference proteome</keyword>